<keyword evidence="2" id="KW-1185">Reference proteome</keyword>
<reference evidence="1 2" key="1">
    <citation type="submission" date="2019-02" db="EMBL/GenBank/DDBJ databases">
        <title>Deep-cultivation of Planctomycetes and their phenomic and genomic characterization uncovers novel biology.</title>
        <authorList>
            <person name="Wiegand S."/>
            <person name="Jogler M."/>
            <person name="Boedeker C."/>
            <person name="Pinto D."/>
            <person name="Vollmers J."/>
            <person name="Rivas-Marin E."/>
            <person name="Kohn T."/>
            <person name="Peeters S.H."/>
            <person name="Heuer A."/>
            <person name="Rast P."/>
            <person name="Oberbeckmann S."/>
            <person name="Bunk B."/>
            <person name="Jeske O."/>
            <person name="Meyerdierks A."/>
            <person name="Storesund J.E."/>
            <person name="Kallscheuer N."/>
            <person name="Luecker S."/>
            <person name="Lage O.M."/>
            <person name="Pohl T."/>
            <person name="Merkel B.J."/>
            <person name="Hornburger P."/>
            <person name="Mueller R.-W."/>
            <person name="Bruemmer F."/>
            <person name="Labrenz M."/>
            <person name="Spormann A.M."/>
            <person name="Op den Camp H."/>
            <person name="Overmann J."/>
            <person name="Amann R."/>
            <person name="Jetten M.S.M."/>
            <person name="Mascher T."/>
            <person name="Medema M.H."/>
            <person name="Devos D.P."/>
            <person name="Kaster A.-K."/>
            <person name="Ovreas L."/>
            <person name="Rohde M."/>
            <person name="Galperin M.Y."/>
            <person name="Jogler C."/>
        </authorList>
    </citation>
    <scope>NUCLEOTIDE SEQUENCE [LARGE SCALE GENOMIC DNA]</scope>
    <source>
        <strain evidence="1 2">K22_7</strain>
    </source>
</reference>
<gene>
    <name evidence="1" type="ORF">K227x_42240</name>
</gene>
<dbReference type="EMBL" id="CP036525">
    <property type="protein sequence ID" value="QDT05819.1"/>
    <property type="molecule type" value="Genomic_DNA"/>
</dbReference>
<sequence>MMNTVMPNHLHLVLRSRPDVVASWSDEEVACRWLRLFPCRRKQVSTPEQKIAWMICVIGRIDFVPVYMIGSGVANGGANGGVAAG</sequence>
<name>A0A517NFA3_9BACT</name>
<evidence type="ECO:0000313" key="1">
    <source>
        <dbReference type="EMBL" id="QDT05819.1"/>
    </source>
</evidence>
<dbReference type="AlphaFoldDB" id="A0A517NFA3"/>
<organism evidence="1 2">
    <name type="scientific">Rubripirellula lacrimiformis</name>
    <dbReference type="NCBI Taxonomy" id="1930273"/>
    <lineage>
        <taxon>Bacteria</taxon>
        <taxon>Pseudomonadati</taxon>
        <taxon>Planctomycetota</taxon>
        <taxon>Planctomycetia</taxon>
        <taxon>Pirellulales</taxon>
        <taxon>Pirellulaceae</taxon>
        <taxon>Rubripirellula</taxon>
    </lineage>
</organism>
<dbReference type="KEGG" id="rlc:K227x_42240"/>
<evidence type="ECO:0008006" key="3">
    <source>
        <dbReference type="Google" id="ProtNLM"/>
    </source>
</evidence>
<dbReference type="Proteomes" id="UP000318538">
    <property type="component" value="Chromosome"/>
</dbReference>
<accession>A0A517NFA3</accession>
<proteinExistence type="predicted"/>
<protein>
    <recommendedName>
        <fullName evidence="3">Transposase IS200-like domain-containing protein</fullName>
    </recommendedName>
</protein>
<evidence type="ECO:0000313" key="2">
    <source>
        <dbReference type="Proteomes" id="UP000318538"/>
    </source>
</evidence>